<sequence length="314" mass="32215">MAETTAFPPLEQSPSTDSTLVQRLTAECLGVAILVLVGCLTALQTDYDAVSTALAFGLTLLALTVAFARISGAHLNPAVSVASALSGRQSWRESGLYAAAQLVGGILGALVLVVLMHGFDGYGTEVGAAANSFGDEGSGYAGWAALLLEIVLTAIFVWVFLAVTDRRSTTPALAPLAIGVALTVVYFAANALTGGSVNPARSFGPALFSGGDAVLQVWVFVLGPLLGGLGAGAAYPALFGRDAAPVPGSGFSLPERAPRAATPQPAQSAQPAEPAPIIQDGWQWDPVAQQWKPAEQPPGAPQQWPDGDGRTQIR</sequence>
<evidence type="ECO:0000256" key="8">
    <source>
        <dbReference type="SAM" id="MobiDB-lite"/>
    </source>
</evidence>
<accession>A0A6J6SI71</accession>
<reference evidence="10" key="1">
    <citation type="submission" date="2020-05" db="EMBL/GenBank/DDBJ databases">
        <authorList>
            <person name="Chiriac C."/>
            <person name="Salcher M."/>
            <person name="Ghai R."/>
            <person name="Kavagutti S V."/>
        </authorList>
    </citation>
    <scope>NUCLEOTIDE SEQUENCE</scope>
</reference>
<comment type="subcellular location">
    <subcellularLocation>
        <location evidence="1">Cell membrane</location>
        <topology evidence="1">Multi-pass membrane protein</topology>
    </subcellularLocation>
</comment>
<evidence type="ECO:0000256" key="9">
    <source>
        <dbReference type="SAM" id="Phobius"/>
    </source>
</evidence>
<protein>
    <submittedName>
        <fullName evidence="10">Unannotated protein</fullName>
    </submittedName>
</protein>
<comment type="similarity">
    <text evidence="2">Belongs to the MIP/aquaporin (TC 1.A.8) family.</text>
</comment>
<keyword evidence="4" id="KW-1003">Cell membrane</keyword>
<dbReference type="PANTHER" id="PTHR19139:SF199">
    <property type="entry name" value="MIP17260P"/>
    <property type="match status" value="1"/>
</dbReference>
<evidence type="ECO:0000256" key="4">
    <source>
        <dbReference type="ARBA" id="ARBA00022475"/>
    </source>
</evidence>
<evidence type="ECO:0000256" key="5">
    <source>
        <dbReference type="ARBA" id="ARBA00022692"/>
    </source>
</evidence>
<dbReference type="InterPro" id="IPR022357">
    <property type="entry name" value="MIP_CS"/>
</dbReference>
<dbReference type="PANTHER" id="PTHR19139">
    <property type="entry name" value="AQUAPORIN TRANSPORTER"/>
    <property type="match status" value="1"/>
</dbReference>
<dbReference type="InterPro" id="IPR023271">
    <property type="entry name" value="Aquaporin-like"/>
</dbReference>
<feature type="region of interest" description="Disordered" evidence="8">
    <location>
        <begin position="250"/>
        <end position="314"/>
    </location>
</feature>
<proteinExistence type="inferred from homology"/>
<evidence type="ECO:0000256" key="1">
    <source>
        <dbReference type="ARBA" id="ARBA00004651"/>
    </source>
</evidence>
<evidence type="ECO:0000313" key="10">
    <source>
        <dbReference type="EMBL" id="CAB4734532.1"/>
    </source>
</evidence>
<organism evidence="10">
    <name type="scientific">freshwater metagenome</name>
    <dbReference type="NCBI Taxonomy" id="449393"/>
    <lineage>
        <taxon>unclassified sequences</taxon>
        <taxon>metagenomes</taxon>
        <taxon>ecological metagenomes</taxon>
    </lineage>
</organism>
<evidence type="ECO:0000256" key="7">
    <source>
        <dbReference type="ARBA" id="ARBA00023136"/>
    </source>
</evidence>
<evidence type="ECO:0000256" key="2">
    <source>
        <dbReference type="ARBA" id="ARBA00006175"/>
    </source>
</evidence>
<dbReference type="InterPro" id="IPR000425">
    <property type="entry name" value="MIP"/>
</dbReference>
<feature type="compositionally biased region" description="Low complexity" evidence="8">
    <location>
        <begin position="259"/>
        <end position="276"/>
    </location>
</feature>
<feature type="transmembrane region" description="Helical" evidence="9">
    <location>
        <begin position="213"/>
        <end position="235"/>
    </location>
</feature>
<dbReference type="AlphaFoldDB" id="A0A6J6SI71"/>
<keyword evidence="6 9" id="KW-1133">Transmembrane helix</keyword>
<keyword evidence="3" id="KW-0813">Transport</keyword>
<dbReference type="PRINTS" id="PR00783">
    <property type="entry name" value="MINTRINSICP"/>
</dbReference>
<gene>
    <name evidence="10" type="ORF">UFOPK2579_02796</name>
</gene>
<feature type="transmembrane region" description="Helical" evidence="9">
    <location>
        <begin position="96"/>
        <end position="119"/>
    </location>
</feature>
<feature type="transmembrane region" description="Helical" evidence="9">
    <location>
        <begin position="173"/>
        <end position="193"/>
    </location>
</feature>
<keyword evidence="7 9" id="KW-0472">Membrane</keyword>
<evidence type="ECO:0000256" key="3">
    <source>
        <dbReference type="ARBA" id="ARBA00022448"/>
    </source>
</evidence>
<feature type="transmembrane region" description="Helical" evidence="9">
    <location>
        <begin position="139"/>
        <end position="161"/>
    </location>
</feature>
<evidence type="ECO:0000256" key="6">
    <source>
        <dbReference type="ARBA" id="ARBA00022989"/>
    </source>
</evidence>
<dbReference type="InterPro" id="IPR034294">
    <property type="entry name" value="Aquaporin_transptr"/>
</dbReference>
<keyword evidence="5 9" id="KW-0812">Transmembrane</keyword>
<dbReference type="PROSITE" id="PS00221">
    <property type="entry name" value="MIP"/>
    <property type="match status" value="1"/>
</dbReference>
<dbReference type="SUPFAM" id="SSF81338">
    <property type="entry name" value="Aquaporin-like"/>
    <property type="match status" value="1"/>
</dbReference>
<dbReference type="GO" id="GO:0005886">
    <property type="term" value="C:plasma membrane"/>
    <property type="evidence" value="ECO:0007669"/>
    <property type="project" value="UniProtKB-SubCell"/>
</dbReference>
<dbReference type="Pfam" id="PF00230">
    <property type="entry name" value="MIP"/>
    <property type="match status" value="1"/>
</dbReference>
<dbReference type="GO" id="GO:0015250">
    <property type="term" value="F:water channel activity"/>
    <property type="evidence" value="ECO:0007669"/>
    <property type="project" value="TreeGrafter"/>
</dbReference>
<feature type="transmembrane region" description="Helical" evidence="9">
    <location>
        <begin position="49"/>
        <end position="68"/>
    </location>
</feature>
<name>A0A6J6SI71_9ZZZZ</name>
<dbReference type="EMBL" id="CAEZXR010000459">
    <property type="protein sequence ID" value="CAB4734532.1"/>
    <property type="molecule type" value="Genomic_DNA"/>
</dbReference>
<dbReference type="Gene3D" id="1.20.1080.10">
    <property type="entry name" value="Glycerol uptake facilitator protein"/>
    <property type="match status" value="1"/>
</dbReference>